<keyword evidence="3" id="KW-1185">Reference proteome</keyword>
<feature type="domain" description="AB hydrolase-1" evidence="1">
    <location>
        <begin position="22"/>
        <end position="128"/>
    </location>
</feature>
<dbReference type="Gene3D" id="3.40.50.1820">
    <property type="entry name" value="alpha/beta hydrolase"/>
    <property type="match status" value="1"/>
</dbReference>
<evidence type="ECO:0000259" key="1">
    <source>
        <dbReference type="Pfam" id="PF00561"/>
    </source>
</evidence>
<comment type="caution">
    <text evidence="2">The sequence shown here is derived from an EMBL/GenBank/DDBJ whole genome shotgun (WGS) entry which is preliminary data.</text>
</comment>
<dbReference type="EMBL" id="JAGSOV010000021">
    <property type="protein sequence ID" value="MCO1655412.1"/>
    <property type="molecule type" value="Genomic_DNA"/>
</dbReference>
<organism evidence="2 3">
    <name type="scientific">Pseudonocardia humida</name>
    <dbReference type="NCBI Taxonomy" id="2800819"/>
    <lineage>
        <taxon>Bacteria</taxon>
        <taxon>Bacillati</taxon>
        <taxon>Actinomycetota</taxon>
        <taxon>Actinomycetes</taxon>
        <taxon>Pseudonocardiales</taxon>
        <taxon>Pseudonocardiaceae</taxon>
        <taxon>Pseudonocardia</taxon>
    </lineage>
</organism>
<accession>A0ABT0ZXD2</accession>
<proteinExistence type="predicted"/>
<reference evidence="2" key="1">
    <citation type="submission" date="2021-04" db="EMBL/GenBank/DDBJ databases">
        <title>Pseudonocardia sp. nov., isolated from sandy soil of mangrove forest.</title>
        <authorList>
            <person name="Zan Z."/>
            <person name="Huang R."/>
            <person name="Liu W."/>
        </authorList>
    </citation>
    <scope>NUCLEOTIDE SEQUENCE</scope>
    <source>
        <strain evidence="2">S2-4</strain>
    </source>
</reference>
<dbReference type="PANTHER" id="PTHR43433:SF5">
    <property type="entry name" value="AB HYDROLASE-1 DOMAIN-CONTAINING PROTEIN"/>
    <property type="match status" value="1"/>
</dbReference>
<evidence type="ECO:0000313" key="3">
    <source>
        <dbReference type="Proteomes" id="UP001165283"/>
    </source>
</evidence>
<dbReference type="InterPro" id="IPR050471">
    <property type="entry name" value="AB_hydrolase"/>
</dbReference>
<dbReference type="SUPFAM" id="SSF53474">
    <property type="entry name" value="alpha/beta-Hydrolases"/>
    <property type="match status" value="1"/>
</dbReference>
<keyword evidence="2" id="KW-0378">Hydrolase</keyword>
<evidence type="ECO:0000313" key="2">
    <source>
        <dbReference type="EMBL" id="MCO1655412.1"/>
    </source>
</evidence>
<name>A0ABT0ZXD2_9PSEU</name>
<dbReference type="GO" id="GO:0016787">
    <property type="term" value="F:hydrolase activity"/>
    <property type="evidence" value="ECO:0007669"/>
    <property type="project" value="UniProtKB-KW"/>
</dbReference>
<dbReference type="RefSeq" id="WP_252437216.1">
    <property type="nucleotide sequence ID" value="NZ_JAGSOV010000021.1"/>
</dbReference>
<gene>
    <name evidence="2" type="ORF">KDL28_10145</name>
</gene>
<dbReference type="Pfam" id="PF00561">
    <property type="entry name" value="Abhydrolase_1"/>
    <property type="match status" value="1"/>
</dbReference>
<dbReference type="PANTHER" id="PTHR43433">
    <property type="entry name" value="HYDROLASE, ALPHA/BETA FOLD FAMILY PROTEIN"/>
    <property type="match status" value="1"/>
</dbReference>
<protein>
    <submittedName>
        <fullName evidence="2">Alpha/beta fold hydrolase</fullName>
    </submittedName>
</protein>
<sequence length="236" mass="25246">MQTFERDGARIRYAVHGSGFPVLALAPGGMKSRAQAWEKVPWNPVAALAGTHRVIVMDQRHAGGSTAPVTGDEGWATYAADQLALLDHLGVDRFHVVGMCIGGPFLLNLIRSAPDRVERAVALQPIGLDDNRALFYELFDGWAVDRVGAHPEAGPAEWAAFREGLFGVEPTLFTVPDAELSAITTPLLVLMGDDPHHPSSASRLLAERVPGARLVPRWTEGADLAAATATIAEFLG</sequence>
<dbReference type="Proteomes" id="UP001165283">
    <property type="component" value="Unassembled WGS sequence"/>
</dbReference>
<dbReference type="InterPro" id="IPR029058">
    <property type="entry name" value="AB_hydrolase_fold"/>
</dbReference>
<dbReference type="InterPro" id="IPR000073">
    <property type="entry name" value="AB_hydrolase_1"/>
</dbReference>